<name>A0A1F5ZAJ7_9BACT</name>
<dbReference type="InterPro" id="IPR016181">
    <property type="entry name" value="Acyl_CoA_acyltransferase"/>
</dbReference>
<dbReference type="InterPro" id="IPR000182">
    <property type="entry name" value="GNAT_dom"/>
</dbReference>
<dbReference type="EMBL" id="MFJC01000022">
    <property type="protein sequence ID" value="OGG09385.1"/>
    <property type="molecule type" value="Genomic_DNA"/>
</dbReference>
<keyword evidence="1" id="KW-0808">Transferase</keyword>
<reference evidence="4 5" key="1">
    <citation type="journal article" date="2016" name="Nat. Commun.">
        <title>Thousands of microbial genomes shed light on interconnected biogeochemical processes in an aquifer system.</title>
        <authorList>
            <person name="Anantharaman K."/>
            <person name="Brown C.T."/>
            <person name="Hug L.A."/>
            <person name="Sharon I."/>
            <person name="Castelle C.J."/>
            <person name="Probst A.J."/>
            <person name="Thomas B.C."/>
            <person name="Singh A."/>
            <person name="Wilkins M.J."/>
            <person name="Karaoz U."/>
            <person name="Brodie E.L."/>
            <person name="Williams K.H."/>
            <person name="Hubbard S.S."/>
            <person name="Banfield J.F."/>
        </authorList>
    </citation>
    <scope>NUCLEOTIDE SEQUENCE [LARGE SCALE GENOMIC DNA]</scope>
</reference>
<sequence>MPERVIYNGITITKADRSQSREIVDIILAAWLYSYPNDVYRITAADVRSKFGSVAEKELSIGSFLESINTNANVSYLTASSGGVLSGFIYATSSQYELYINALYVHPKYHRQGIGGSLLQAVFTANTGIERAVVDVVSYNFQAIAFYKKYGFITCGESETPFGRFPEGKIIPEIIMKKNFTVN</sequence>
<dbReference type="PANTHER" id="PTHR42919:SF8">
    <property type="entry name" value="N-ALPHA-ACETYLTRANSFERASE 50"/>
    <property type="match status" value="1"/>
</dbReference>
<comment type="caution">
    <text evidence="4">The sequence shown here is derived from an EMBL/GenBank/DDBJ whole genome shotgun (WGS) entry which is preliminary data.</text>
</comment>
<keyword evidence="2" id="KW-0012">Acyltransferase</keyword>
<evidence type="ECO:0000259" key="3">
    <source>
        <dbReference type="PROSITE" id="PS51186"/>
    </source>
</evidence>
<accession>A0A1F5ZAJ7</accession>
<evidence type="ECO:0000256" key="1">
    <source>
        <dbReference type="ARBA" id="ARBA00022679"/>
    </source>
</evidence>
<dbReference type="InterPro" id="IPR051556">
    <property type="entry name" value="N-term/lysine_N-AcTrnsfr"/>
</dbReference>
<evidence type="ECO:0000313" key="4">
    <source>
        <dbReference type="EMBL" id="OGG09385.1"/>
    </source>
</evidence>
<proteinExistence type="predicted"/>
<protein>
    <recommendedName>
        <fullName evidence="3">N-acetyltransferase domain-containing protein</fullName>
    </recommendedName>
</protein>
<evidence type="ECO:0000313" key="5">
    <source>
        <dbReference type="Proteomes" id="UP000176854"/>
    </source>
</evidence>
<feature type="domain" description="N-acetyltransferase" evidence="3">
    <location>
        <begin position="10"/>
        <end position="181"/>
    </location>
</feature>
<dbReference type="Pfam" id="PF00583">
    <property type="entry name" value="Acetyltransf_1"/>
    <property type="match status" value="1"/>
</dbReference>
<dbReference type="AlphaFoldDB" id="A0A1F5ZAJ7"/>
<dbReference type="GO" id="GO:0016747">
    <property type="term" value="F:acyltransferase activity, transferring groups other than amino-acyl groups"/>
    <property type="evidence" value="ECO:0007669"/>
    <property type="project" value="InterPro"/>
</dbReference>
<dbReference type="Proteomes" id="UP000176854">
    <property type="component" value="Unassembled WGS sequence"/>
</dbReference>
<dbReference type="CDD" id="cd04301">
    <property type="entry name" value="NAT_SF"/>
    <property type="match status" value="1"/>
</dbReference>
<dbReference type="STRING" id="1798373.A2154_01195"/>
<gene>
    <name evidence="4" type="ORF">A2154_01195</name>
</gene>
<dbReference type="PANTHER" id="PTHR42919">
    <property type="entry name" value="N-ALPHA-ACETYLTRANSFERASE"/>
    <property type="match status" value="1"/>
</dbReference>
<dbReference type="Gene3D" id="3.40.630.30">
    <property type="match status" value="1"/>
</dbReference>
<dbReference type="SUPFAM" id="SSF55729">
    <property type="entry name" value="Acyl-CoA N-acyltransferases (Nat)"/>
    <property type="match status" value="1"/>
</dbReference>
<dbReference type="PROSITE" id="PS51186">
    <property type="entry name" value="GNAT"/>
    <property type="match status" value="1"/>
</dbReference>
<evidence type="ECO:0000256" key="2">
    <source>
        <dbReference type="ARBA" id="ARBA00023315"/>
    </source>
</evidence>
<organism evidence="4 5">
    <name type="scientific">Candidatus Gottesmanbacteria bacterium RBG_16_43_7</name>
    <dbReference type="NCBI Taxonomy" id="1798373"/>
    <lineage>
        <taxon>Bacteria</taxon>
        <taxon>Candidatus Gottesmaniibacteriota</taxon>
    </lineage>
</organism>